<dbReference type="GO" id="GO:0000271">
    <property type="term" value="P:polysaccharide biosynthetic process"/>
    <property type="evidence" value="ECO:0007669"/>
    <property type="project" value="InterPro"/>
</dbReference>
<keyword evidence="10" id="KW-0328">Glycosyltransferase</keyword>
<evidence type="ECO:0000256" key="4">
    <source>
        <dbReference type="ARBA" id="ARBA00022692"/>
    </source>
</evidence>
<keyword evidence="3 10" id="KW-0808">Transferase</keyword>
<dbReference type="PANTHER" id="PTHR48090:SF7">
    <property type="entry name" value="RFBJ PROTEIN"/>
    <property type="match status" value="1"/>
</dbReference>
<comment type="similarity">
    <text evidence="2">Belongs to the glycosyltransferase 2 family.</text>
</comment>
<evidence type="ECO:0000313" key="10">
    <source>
        <dbReference type="EMBL" id="SFO10491.1"/>
    </source>
</evidence>
<accession>A0A1I5EHC7</accession>
<keyword evidence="4 7" id="KW-0812">Transmembrane</keyword>
<keyword evidence="6 7" id="KW-0472">Membrane</keyword>
<dbReference type="InterPro" id="IPR039528">
    <property type="entry name" value="DPM1-like"/>
</dbReference>
<dbReference type="GO" id="GO:0004582">
    <property type="term" value="F:dolichyl-phosphate beta-D-mannosyltransferase activity"/>
    <property type="evidence" value="ECO:0007669"/>
    <property type="project" value="InterPro"/>
</dbReference>
<proteinExistence type="inferred from homology"/>
<dbReference type="GO" id="GO:0016020">
    <property type="term" value="C:membrane"/>
    <property type="evidence" value="ECO:0007669"/>
    <property type="project" value="UniProtKB-SubCell"/>
</dbReference>
<dbReference type="InterPro" id="IPR007267">
    <property type="entry name" value="GtrA_DPMS_TM"/>
</dbReference>
<feature type="domain" description="GtrA/DPMS transmembrane" evidence="9">
    <location>
        <begin position="269"/>
        <end position="387"/>
    </location>
</feature>
<evidence type="ECO:0000256" key="5">
    <source>
        <dbReference type="ARBA" id="ARBA00022989"/>
    </source>
</evidence>
<dbReference type="SUPFAM" id="SSF53448">
    <property type="entry name" value="Nucleotide-diphospho-sugar transferases"/>
    <property type="match status" value="1"/>
</dbReference>
<dbReference type="OrthoDB" id="9810303at2"/>
<dbReference type="Pfam" id="PF00535">
    <property type="entry name" value="Glycos_transf_2"/>
    <property type="match status" value="1"/>
</dbReference>
<feature type="transmembrane region" description="Helical" evidence="7">
    <location>
        <begin position="270"/>
        <end position="289"/>
    </location>
</feature>
<evidence type="ECO:0000256" key="7">
    <source>
        <dbReference type="SAM" id="Phobius"/>
    </source>
</evidence>
<evidence type="ECO:0000256" key="3">
    <source>
        <dbReference type="ARBA" id="ARBA00022679"/>
    </source>
</evidence>
<evidence type="ECO:0000256" key="1">
    <source>
        <dbReference type="ARBA" id="ARBA00004141"/>
    </source>
</evidence>
<evidence type="ECO:0000259" key="8">
    <source>
        <dbReference type="Pfam" id="PF00535"/>
    </source>
</evidence>
<sequence>MRSRPPRYFRATADLSPRVVVPGPGAGARPRTAVDTTIIVPTYNEAGNVAALVDRLAAAVGDRDVEVLFVDDSTDDTPAEIRRVAARAPLPVRLVHREGEERVGGLAGAVTAGIRASDSDFVLVMDGDLQHPPEMVPDLRETADDVDLAVASRYGGDGDSSGLAGTYRRWVSSGSTVLAQACFPRRVGRVCTDPMTGFFCFRRSAVDTGRLRPRGFKILLEILARHDLRVREVPFTFEDRLAGESKASWRNGVQFAYQMLGLRMGRMTRFAAVGALGTLVNLAVMAGLVAALPGLWYVLAAVVAAEVSILHNFVLQERFVFRDLRDGVNSRRRRLAQHLAFNNAEALLRLPFLVLLVETMHLWALLAQAVTLGVAFVVRFIFVSRVVYRAPRPGVSRIPARRALGAGSGRRR</sequence>
<organism evidence="10 11">
    <name type="scientific">Geodermatophilus obscurus</name>
    <dbReference type="NCBI Taxonomy" id="1861"/>
    <lineage>
        <taxon>Bacteria</taxon>
        <taxon>Bacillati</taxon>
        <taxon>Actinomycetota</taxon>
        <taxon>Actinomycetes</taxon>
        <taxon>Geodermatophilales</taxon>
        <taxon>Geodermatophilaceae</taxon>
        <taxon>Geodermatophilus</taxon>
    </lineage>
</organism>
<dbReference type="AlphaFoldDB" id="A0A1I5EHC7"/>
<dbReference type="InterPro" id="IPR001173">
    <property type="entry name" value="Glyco_trans_2-like"/>
</dbReference>
<keyword evidence="11" id="KW-1185">Reference proteome</keyword>
<reference evidence="11" key="1">
    <citation type="submission" date="2016-10" db="EMBL/GenBank/DDBJ databases">
        <authorList>
            <person name="Varghese N."/>
            <person name="Submissions S."/>
        </authorList>
    </citation>
    <scope>NUCLEOTIDE SEQUENCE [LARGE SCALE GENOMIC DNA]</scope>
    <source>
        <strain evidence="11">DSM 43161</strain>
    </source>
</reference>
<dbReference type="CDD" id="cd06442">
    <property type="entry name" value="DPM1_like"/>
    <property type="match status" value="1"/>
</dbReference>
<dbReference type="Proteomes" id="UP000183642">
    <property type="component" value="Unassembled WGS sequence"/>
</dbReference>
<name>A0A1I5EHC7_9ACTN</name>
<dbReference type="EMBL" id="FOWE01000003">
    <property type="protein sequence ID" value="SFO10491.1"/>
    <property type="molecule type" value="Genomic_DNA"/>
</dbReference>
<dbReference type="InterPro" id="IPR029044">
    <property type="entry name" value="Nucleotide-diphossugar_trans"/>
</dbReference>
<evidence type="ECO:0000256" key="6">
    <source>
        <dbReference type="ARBA" id="ARBA00023136"/>
    </source>
</evidence>
<feature type="domain" description="Glycosyltransferase 2-like" evidence="8">
    <location>
        <begin position="37"/>
        <end position="205"/>
    </location>
</feature>
<evidence type="ECO:0000256" key="2">
    <source>
        <dbReference type="ARBA" id="ARBA00006739"/>
    </source>
</evidence>
<dbReference type="Pfam" id="PF04138">
    <property type="entry name" value="GtrA_DPMS_TM"/>
    <property type="match status" value="1"/>
</dbReference>
<dbReference type="PANTHER" id="PTHR48090">
    <property type="entry name" value="UNDECAPRENYL-PHOSPHATE 4-DEOXY-4-FORMAMIDO-L-ARABINOSE TRANSFERASE-RELATED"/>
    <property type="match status" value="1"/>
</dbReference>
<evidence type="ECO:0000259" key="9">
    <source>
        <dbReference type="Pfam" id="PF04138"/>
    </source>
</evidence>
<gene>
    <name evidence="10" type="ORF">SAMN05660359_01416</name>
</gene>
<dbReference type="InterPro" id="IPR050256">
    <property type="entry name" value="Glycosyltransferase_2"/>
</dbReference>
<protein>
    <submittedName>
        <fullName evidence="10">Dolichol-phosphate mannosyltransferase</fullName>
    </submittedName>
</protein>
<dbReference type="Gene3D" id="3.90.550.10">
    <property type="entry name" value="Spore Coat Polysaccharide Biosynthesis Protein SpsA, Chain A"/>
    <property type="match status" value="1"/>
</dbReference>
<feature type="transmembrane region" description="Helical" evidence="7">
    <location>
        <begin position="295"/>
        <end position="315"/>
    </location>
</feature>
<dbReference type="RefSeq" id="WP_083427143.1">
    <property type="nucleotide sequence ID" value="NZ_FOWE01000003.1"/>
</dbReference>
<feature type="transmembrane region" description="Helical" evidence="7">
    <location>
        <begin position="335"/>
        <end position="356"/>
    </location>
</feature>
<comment type="subcellular location">
    <subcellularLocation>
        <location evidence="1">Membrane</location>
        <topology evidence="1">Multi-pass membrane protein</topology>
    </subcellularLocation>
</comment>
<keyword evidence="5 7" id="KW-1133">Transmembrane helix</keyword>
<evidence type="ECO:0000313" key="11">
    <source>
        <dbReference type="Proteomes" id="UP000183642"/>
    </source>
</evidence>
<feature type="transmembrane region" description="Helical" evidence="7">
    <location>
        <begin position="362"/>
        <end position="382"/>
    </location>
</feature>